<dbReference type="SUPFAM" id="SSF101898">
    <property type="entry name" value="NHL repeat"/>
    <property type="match status" value="1"/>
</dbReference>
<dbReference type="EMBL" id="UINC01137097">
    <property type="protein sequence ID" value="SVD22230.1"/>
    <property type="molecule type" value="Genomic_DNA"/>
</dbReference>
<accession>A0A382TJG2</accession>
<name>A0A382TJG2_9ZZZZ</name>
<proteinExistence type="predicted"/>
<reference evidence="1" key="1">
    <citation type="submission" date="2018-05" db="EMBL/GenBank/DDBJ databases">
        <authorList>
            <person name="Lanie J.A."/>
            <person name="Ng W.-L."/>
            <person name="Kazmierczak K.M."/>
            <person name="Andrzejewski T.M."/>
            <person name="Davidsen T.M."/>
            <person name="Wayne K.J."/>
            <person name="Tettelin H."/>
            <person name="Glass J.I."/>
            <person name="Rusch D."/>
            <person name="Podicherti R."/>
            <person name="Tsui H.-C.T."/>
            <person name="Winkler M.E."/>
        </authorList>
    </citation>
    <scope>NUCLEOTIDE SEQUENCE</scope>
</reference>
<gene>
    <name evidence="1" type="ORF">METZ01_LOCUS375084</name>
</gene>
<feature type="non-terminal residue" evidence="1">
    <location>
        <position position="218"/>
    </location>
</feature>
<dbReference type="AlphaFoldDB" id="A0A382TJG2"/>
<sequence>MLLHALSIAVLSTASTFAKAPQVLSKTTKGKPALKAIDVISFAPQGVLLIGDGQGSQIVAVRTDDLSPAKPLTKAIPAIDAKLAGVIGAKANGIEILDLAVNPASGKAYFAIRKQDDKSYLILTVDGKGKIAEFSLDKVEYARVSLAGGKSSISRVTDVAWADTQLVAAGRSSDQFASKIFAIDTPLSHDAKGNVYSAETYHVQHRRWETKAPMSVLV</sequence>
<evidence type="ECO:0000313" key="1">
    <source>
        <dbReference type="EMBL" id="SVD22230.1"/>
    </source>
</evidence>
<protein>
    <submittedName>
        <fullName evidence="1">Uncharacterized protein</fullName>
    </submittedName>
</protein>
<organism evidence="1">
    <name type="scientific">marine metagenome</name>
    <dbReference type="NCBI Taxonomy" id="408172"/>
    <lineage>
        <taxon>unclassified sequences</taxon>
        <taxon>metagenomes</taxon>
        <taxon>ecological metagenomes</taxon>
    </lineage>
</organism>